<dbReference type="EMBL" id="BMAT01004065">
    <property type="protein sequence ID" value="GFR67495.1"/>
    <property type="molecule type" value="Genomic_DNA"/>
</dbReference>
<evidence type="ECO:0000256" key="1">
    <source>
        <dbReference type="SAM" id="MobiDB-lite"/>
    </source>
</evidence>
<gene>
    <name evidence="3" type="ORF">ElyMa_001998800</name>
</gene>
<feature type="transmembrane region" description="Helical" evidence="2">
    <location>
        <begin position="30"/>
        <end position="49"/>
    </location>
</feature>
<keyword evidence="2" id="KW-1133">Transmembrane helix</keyword>
<protein>
    <submittedName>
        <fullName evidence="3">Uncharacterized protein</fullName>
    </submittedName>
</protein>
<dbReference type="Proteomes" id="UP000762676">
    <property type="component" value="Unassembled WGS sequence"/>
</dbReference>
<accession>A0AAV4F420</accession>
<feature type="compositionally biased region" description="Basic and acidic residues" evidence="1">
    <location>
        <begin position="152"/>
        <end position="163"/>
    </location>
</feature>
<keyword evidence="2" id="KW-0812">Transmembrane</keyword>
<evidence type="ECO:0000256" key="2">
    <source>
        <dbReference type="SAM" id="Phobius"/>
    </source>
</evidence>
<comment type="caution">
    <text evidence="3">The sequence shown here is derived from an EMBL/GenBank/DDBJ whole genome shotgun (WGS) entry which is preliminary data.</text>
</comment>
<feature type="region of interest" description="Disordered" evidence="1">
    <location>
        <begin position="133"/>
        <end position="163"/>
    </location>
</feature>
<reference evidence="3 4" key="1">
    <citation type="journal article" date="2021" name="Elife">
        <title>Chloroplast acquisition without the gene transfer in kleptoplastic sea slugs, Plakobranchus ocellatus.</title>
        <authorList>
            <person name="Maeda T."/>
            <person name="Takahashi S."/>
            <person name="Yoshida T."/>
            <person name="Shimamura S."/>
            <person name="Takaki Y."/>
            <person name="Nagai Y."/>
            <person name="Toyoda A."/>
            <person name="Suzuki Y."/>
            <person name="Arimoto A."/>
            <person name="Ishii H."/>
            <person name="Satoh N."/>
            <person name="Nishiyama T."/>
            <person name="Hasebe M."/>
            <person name="Maruyama T."/>
            <person name="Minagawa J."/>
            <person name="Obokata J."/>
            <person name="Shigenobu S."/>
        </authorList>
    </citation>
    <scope>NUCLEOTIDE SEQUENCE [LARGE SCALE GENOMIC DNA]</scope>
</reference>
<keyword evidence="4" id="KW-1185">Reference proteome</keyword>
<evidence type="ECO:0000313" key="3">
    <source>
        <dbReference type="EMBL" id="GFR67495.1"/>
    </source>
</evidence>
<organism evidence="3 4">
    <name type="scientific">Elysia marginata</name>
    <dbReference type="NCBI Taxonomy" id="1093978"/>
    <lineage>
        <taxon>Eukaryota</taxon>
        <taxon>Metazoa</taxon>
        <taxon>Spiralia</taxon>
        <taxon>Lophotrochozoa</taxon>
        <taxon>Mollusca</taxon>
        <taxon>Gastropoda</taxon>
        <taxon>Heterobranchia</taxon>
        <taxon>Euthyneura</taxon>
        <taxon>Panpulmonata</taxon>
        <taxon>Sacoglossa</taxon>
        <taxon>Placobranchoidea</taxon>
        <taxon>Plakobranchidae</taxon>
        <taxon>Elysia</taxon>
    </lineage>
</organism>
<name>A0AAV4F420_9GAST</name>
<proteinExistence type="predicted"/>
<dbReference type="AlphaFoldDB" id="A0AAV4F420"/>
<sequence>MARLATKIWYNTITTTNFKKKVQQARGLSTLLYPLPLPWLLCVVVYVSGASPGKHLPSEHTMKPSSNQEEFSRKNVCASLVISGACKKAEFPRIFCMIEARYQLSTHWKACSKIQSSKYVWTRDMRFGNVTENRRHQSSRMAVRCQGKHPNRRAESERKCDSA</sequence>
<keyword evidence="2" id="KW-0472">Membrane</keyword>
<evidence type="ECO:0000313" key="4">
    <source>
        <dbReference type="Proteomes" id="UP000762676"/>
    </source>
</evidence>